<sequence length="319" mass="35765">MDRWTGILKVPVRPRGISHCRIAASLCISRSSKVPIVPAANAIFFLGDRVEGTGNPVIERLSDMQNVAEILVSKFGASINAWVIEASTFNGPFAVYKEFIPSLNKWGEPQCYRPNGFPASTSVITLLSKFLEERAKNIDQGGDHHHASCTPSYPPKTIILGFSKGGVVINQLVTELAFADDIQSTEDPTQPKDGSFFKNPILPSSRESLFDSISEIHYVDVGLNSPGAYLTDKTVIERIAEQVIRKEKPMRFVLHGTPRQWRDPMRVWIREEKDKLHQLLESEAKKSGGRLQVCERMYFANESPNLQMHFEIIEKLVVS</sequence>
<dbReference type="PANTHER" id="PTHR31296">
    <property type="entry name" value="UPF0565 PROTEIN C2ORF69"/>
    <property type="match status" value="1"/>
</dbReference>
<dbReference type="InterPro" id="IPR018881">
    <property type="entry name" value="C2orf69_mit"/>
</dbReference>
<evidence type="ECO:0000313" key="1">
    <source>
        <dbReference type="EMBL" id="MBA4634982.1"/>
    </source>
</evidence>
<dbReference type="Pfam" id="PF10561">
    <property type="entry name" value="C2orf69"/>
    <property type="match status" value="1"/>
</dbReference>
<dbReference type="GO" id="GO:0005739">
    <property type="term" value="C:mitochondrion"/>
    <property type="evidence" value="ECO:0007669"/>
    <property type="project" value="TreeGrafter"/>
</dbReference>
<reference evidence="1" key="2">
    <citation type="submission" date="2020-07" db="EMBL/GenBank/DDBJ databases">
        <authorList>
            <person name="Vera ALvarez R."/>
            <person name="Arias-Moreno D.M."/>
            <person name="Jimenez-Jacinto V."/>
            <person name="Jimenez-Bremont J.F."/>
            <person name="Swaminathan K."/>
            <person name="Moose S.P."/>
            <person name="Guerrero-Gonzalez M.L."/>
            <person name="Marino-Ramirez L."/>
            <person name="Landsman D."/>
            <person name="Rodriguez-Kessler M."/>
            <person name="Delgado-Sanchez P."/>
        </authorList>
    </citation>
    <scope>NUCLEOTIDE SEQUENCE</scope>
    <source>
        <tissue evidence="1">Cladode</tissue>
    </source>
</reference>
<proteinExistence type="predicted"/>
<dbReference type="PANTHER" id="PTHR31296:SF1">
    <property type="entry name" value="MITOCHONDRIAL PROTEIN C2ORF69"/>
    <property type="match status" value="1"/>
</dbReference>
<protein>
    <submittedName>
        <fullName evidence="1">Uncharacterized protein</fullName>
    </submittedName>
</protein>
<organism evidence="1">
    <name type="scientific">Opuntia streptacantha</name>
    <name type="common">Prickly pear cactus</name>
    <name type="synonym">Opuntia cardona</name>
    <dbReference type="NCBI Taxonomy" id="393608"/>
    <lineage>
        <taxon>Eukaryota</taxon>
        <taxon>Viridiplantae</taxon>
        <taxon>Streptophyta</taxon>
        <taxon>Embryophyta</taxon>
        <taxon>Tracheophyta</taxon>
        <taxon>Spermatophyta</taxon>
        <taxon>Magnoliopsida</taxon>
        <taxon>eudicotyledons</taxon>
        <taxon>Gunneridae</taxon>
        <taxon>Pentapetalae</taxon>
        <taxon>Caryophyllales</taxon>
        <taxon>Cactineae</taxon>
        <taxon>Cactaceae</taxon>
        <taxon>Opuntioideae</taxon>
        <taxon>Opuntia</taxon>
    </lineage>
</organism>
<reference evidence="1" key="1">
    <citation type="journal article" date="2013" name="J. Plant Res.">
        <title>Effect of fungi and light on seed germination of three Opuntia species from semiarid lands of central Mexico.</title>
        <authorList>
            <person name="Delgado-Sanchez P."/>
            <person name="Jimenez-Bremont J.F."/>
            <person name="Guerrero-Gonzalez Mde L."/>
            <person name="Flores J."/>
        </authorList>
    </citation>
    <scope>NUCLEOTIDE SEQUENCE</scope>
    <source>
        <tissue evidence="1">Cladode</tissue>
    </source>
</reference>
<accession>A0A7C9D6X4</accession>
<dbReference type="EMBL" id="GISG01093082">
    <property type="protein sequence ID" value="MBA4634982.1"/>
    <property type="molecule type" value="Transcribed_RNA"/>
</dbReference>
<name>A0A7C9D6X4_OPUST</name>
<dbReference type="AlphaFoldDB" id="A0A7C9D6X4"/>